<sequence length="86" mass="9255">MPPRGYALVFFFWALLAIITPTLVVWSASAKQSHDTTEATYDVKVSRRTMGISETGQSKNTTARTTVRAPRLAPAPAPSTGNDTSS</sequence>
<evidence type="ECO:0008006" key="5">
    <source>
        <dbReference type="Google" id="ProtNLM"/>
    </source>
</evidence>
<gene>
    <name evidence="3" type="ORF">MUK42_28120</name>
</gene>
<evidence type="ECO:0000313" key="4">
    <source>
        <dbReference type="Proteomes" id="UP001055439"/>
    </source>
</evidence>
<evidence type="ECO:0000256" key="1">
    <source>
        <dbReference type="SAM" id="MobiDB-lite"/>
    </source>
</evidence>
<feature type="region of interest" description="Disordered" evidence="1">
    <location>
        <begin position="51"/>
        <end position="86"/>
    </location>
</feature>
<keyword evidence="2" id="KW-0732">Signal</keyword>
<dbReference type="AlphaFoldDB" id="A0A9E7F5P1"/>
<dbReference type="OrthoDB" id="1558779at2759"/>
<proteinExistence type="predicted"/>
<feature type="signal peptide" evidence="2">
    <location>
        <begin position="1"/>
        <end position="30"/>
    </location>
</feature>
<accession>A0A9E7F5P1</accession>
<protein>
    <recommendedName>
        <fullName evidence="5">Secreted protein</fullName>
    </recommendedName>
</protein>
<dbReference type="EMBL" id="CP097504">
    <property type="protein sequence ID" value="URD90229.1"/>
    <property type="molecule type" value="Genomic_DNA"/>
</dbReference>
<dbReference type="PANTHER" id="PTHR38396">
    <property type="entry name" value="TRANSMEMBRANE PROTEIN"/>
    <property type="match status" value="1"/>
</dbReference>
<feature type="chain" id="PRO_5038411154" description="Secreted protein" evidence="2">
    <location>
        <begin position="31"/>
        <end position="86"/>
    </location>
</feature>
<dbReference type="PANTHER" id="PTHR38396:SF1">
    <property type="entry name" value="TRANSMEMBRANE PROTEIN"/>
    <property type="match status" value="1"/>
</dbReference>
<evidence type="ECO:0000256" key="2">
    <source>
        <dbReference type="SAM" id="SignalP"/>
    </source>
</evidence>
<organism evidence="3 4">
    <name type="scientific">Musa troglodytarum</name>
    <name type="common">fe'i banana</name>
    <dbReference type="NCBI Taxonomy" id="320322"/>
    <lineage>
        <taxon>Eukaryota</taxon>
        <taxon>Viridiplantae</taxon>
        <taxon>Streptophyta</taxon>
        <taxon>Embryophyta</taxon>
        <taxon>Tracheophyta</taxon>
        <taxon>Spermatophyta</taxon>
        <taxon>Magnoliopsida</taxon>
        <taxon>Liliopsida</taxon>
        <taxon>Zingiberales</taxon>
        <taxon>Musaceae</taxon>
        <taxon>Musa</taxon>
    </lineage>
</organism>
<name>A0A9E7F5P1_9LILI</name>
<dbReference type="Proteomes" id="UP001055439">
    <property type="component" value="Chromosome 2"/>
</dbReference>
<reference evidence="3" key="1">
    <citation type="submission" date="2022-05" db="EMBL/GenBank/DDBJ databases">
        <title>The Musa troglodytarum L. genome provides insights into the mechanism of non-climacteric behaviour and enrichment of carotenoids.</title>
        <authorList>
            <person name="Wang J."/>
        </authorList>
    </citation>
    <scope>NUCLEOTIDE SEQUENCE</scope>
    <source>
        <tissue evidence="3">Leaf</tissue>
    </source>
</reference>
<evidence type="ECO:0000313" key="3">
    <source>
        <dbReference type="EMBL" id="URD90229.1"/>
    </source>
</evidence>
<feature type="compositionally biased region" description="Low complexity" evidence="1">
    <location>
        <begin position="61"/>
        <end position="80"/>
    </location>
</feature>
<keyword evidence="4" id="KW-1185">Reference proteome</keyword>